<evidence type="ECO:0000256" key="1">
    <source>
        <dbReference type="SAM" id="Phobius"/>
    </source>
</evidence>
<organism evidence="2 3">
    <name type="scientific">Cognatilysobacter xinjiangensis</name>
    <dbReference type="NCBI Taxonomy" id="546892"/>
    <lineage>
        <taxon>Bacteria</taxon>
        <taxon>Pseudomonadati</taxon>
        <taxon>Pseudomonadota</taxon>
        <taxon>Gammaproteobacteria</taxon>
        <taxon>Lysobacterales</taxon>
        <taxon>Lysobacteraceae</taxon>
        <taxon>Cognatilysobacter</taxon>
    </lineage>
</organism>
<evidence type="ECO:0008006" key="4">
    <source>
        <dbReference type="Google" id="ProtNLM"/>
    </source>
</evidence>
<reference evidence="3" key="1">
    <citation type="journal article" date="2019" name="Int. J. Syst. Evol. Microbiol.">
        <title>The Global Catalogue of Microorganisms (GCM) 10K type strain sequencing project: providing services to taxonomists for standard genome sequencing and annotation.</title>
        <authorList>
            <consortium name="The Broad Institute Genomics Platform"/>
            <consortium name="The Broad Institute Genome Sequencing Center for Infectious Disease"/>
            <person name="Wu L."/>
            <person name="Ma J."/>
        </authorList>
    </citation>
    <scope>NUCLEOTIDE SEQUENCE [LARGE SCALE GENOMIC DNA]</scope>
    <source>
        <strain evidence="3">KCTC 22558</strain>
    </source>
</reference>
<comment type="caution">
    <text evidence="2">The sequence shown here is derived from an EMBL/GenBank/DDBJ whole genome shotgun (WGS) entry which is preliminary data.</text>
</comment>
<evidence type="ECO:0000313" key="2">
    <source>
        <dbReference type="EMBL" id="GGZ65657.1"/>
    </source>
</evidence>
<keyword evidence="1" id="KW-0472">Membrane</keyword>
<keyword evidence="1" id="KW-0812">Transmembrane</keyword>
<gene>
    <name evidence="2" type="ORF">GCM10008101_19550</name>
</gene>
<keyword evidence="1" id="KW-1133">Transmembrane helix</keyword>
<evidence type="ECO:0000313" key="3">
    <source>
        <dbReference type="Proteomes" id="UP000643403"/>
    </source>
</evidence>
<name>A0ABQ3C4W6_9GAMM</name>
<feature type="transmembrane region" description="Helical" evidence="1">
    <location>
        <begin position="15"/>
        <end position="37"/>
    </location>
</feature>
<dbReference type="InterPro" id="IPR036249">
    <property type="entry name" value="Thioredoxin-like_sf"/>
</dbReference>
<keyword evidence="3" id="KW-1185">Reference proteome</keyword>
<proteinExistence type="predicted"/>
<protein>
    <recommendedName>
        <fullName evidence="4">Cytochrome oxidase Cu insertion factor, SCO1/SenC/PrrC family</fullName>
    </recommendedName>
</protein>
<accession>A0ABQ3C4W6</accession>
<sequence>MNDAAPDAQRRRNRLTLLAILVLFFGSMLVAGVMRFADIHPAASRQKGELLDPYTDLREARLRTTAGEPYEWSPIHRVWRIVVPAPAECGEACRRRAKDVGVVWEMFNKDVSRVDVLWWCASAGCDWPQGLPAPTTLRVIAPDPARAQLPRVDAAGGLPVYVVDPNGFVVLRYAPDADLAGLREDLNRLLKLK</sequence>
<dbReference type="SUPFAM" id="SSF52833">
    <property type="entry name" value="Thioredoxin-like"/>
    <property type="match status" value="1"/>
</dbReference>
<dbReference type="EMBL" id="BMXY01000002">
    <property type="protein sequence ID" value="GGZ65657.1"/>
    <property type="molecule type" value="Genomic_DNA"/>
</dbReference>
<dbReference type="RefSeq" id="WP_189449382.1">
    <property type="nucleotide sequence ID" value="NZ_BMXY01000002.1"/>
</dbReference>
<dbReference type="Proteomes" id="UP000643403">
    <property type="component" value="Unassembled WGS sequence"/>
</dbReference>